<gene>
    <name evidence="1" type="ORF">FNJ47_13800</name>
</gene>
<protein>
    <submittedName>
        <fullName evidence="1">Uncharacterized protein</fullName>
    </submittedName>
</protein>
<accession>A0A6P1BFE2</accession>
<proteinExistence type="predicted"/>
<organism evidence="1 2">
    <name type="scientific">Bradyrhizobium uaiense</name>
    <dbReference type="NCBI Taxonomy" id="2594946"/>
    <lineage>
        <taxon>Bacteria</taxon>
        <taxon>Pseudomonadati</taxon>
        <taxon>Pseudomonadota</taxon>
        <taxon>Alphaproteobacteria</taxon>
        <taxon>Hyphomicrobiales</taxon>
        <taxon>Nitrobacteraceae</taxon>
        <taxon>Bradyrhizobium</taxon>
    </lineage>
</organism>
<dbReference type="AlphaFoldDB" id="A0A6P1BFE2"/>
<dbReference type="EMBL" id="VKHP01000045">
    <property type="protein sequence ID" value="NEU96884.1"/>
    <property type="molecule type" value="Genomic_DNA"/>
</dbReference>
<sequence length="69" mass="7828">MKKSDVTCPRCGAGFRRLELWSEPGIRDEYHCPVCETALEIFDGTRLIAYRLTILPERAPARERGHPAA</sequence>
<comment type="caution">
    <text evidence="1">The sequence shown here is derived from an EMBL/GenBank/DDBJ whole genome shotgun (WGS) entry which is preliminary data.</text>
</comment>
<evidence type="ECO:0000313" key="1">
    <source>
        <dbReference type="EMBL" id="NEU96884.1"/>
    </source>
</evidence>
<dbReference type="Proteomes" id="UP000468531">
    <property type="component" value="Unassembled WGS sequence"/>
</dbReference>
<reference evidence="1 2" key="1">
    <citation type="journal article" date="2020" name="Arch. Microbiol.">
        <title>Bradyrhizobium uaiense sp. nov., a new highly efficient cowpea symbiont.</title>
        <authorList>
            <person name="Cabral Michel D."/>
            <person name="Azarias Guimaraes A."/>
            <person name="Martins da Costa E."/>
            <person name="Soares de Carvalho T."/>
            <person name="Balsanelli E."/>
            <person name="Willems A."/>
            <person name="Maltempi de Souza E."/>
            <person name="de Souza Moreira F.M."/>
        </authorList>
    </citation>
    <scope>NUCLEOTIDE SEQUENCE [LARGE SCALE GENOMIC DNA]</scope>
    <source>
        <strain evidence="1 2">UFLA 03-164</strain>
    </source>
</reference>
<evidence type="ECO:0000313" key="2">
    <source>
        <dbReference type="Proteomes" id="UP000468531"/>
    </source>
</evidence>
<keyword evidence="2" id="KW-1185">Reference proteome</keyword>
<name>A0A6P1BFE2_9BRAD</name>